<evidence type="ECO:0000313" key="3">
    <source>
        <dbReference type="EMBL" id="RZS81356.1"/>
    </source>
</evidence>
<dbReference type="RefSeq" id="WP_165404666.1">
    <property type="nucleotide sequence ID" value="NZ_SGXC01000002.1"/>
</dbReference>
<dbReference type="InterPro" id="IPR000073">
    <property type="entry name" value="AB_hydrolase_1"/>
</dbReference>
<dbReference type="Proteomes" id="UP000292445">
    <property type="component" value="Unassembled WGS sequence"/>
</dbReference>
<protein>
    <submittedName>
        <fullName evidence="3">Pimeloyl-ACP methyl ester carboxylesterase</fullName>
    </submittedName>
</protein>
<comment type="caution">
    <text evidence="3">The sequence shown here is derived from an EMBL/GenBank/DDBJ whole genome shotgun (WGS) entry which is preliminary data.</text>
</comment>
<dbReference type="GO" id="GO:0016020">
    <property type="term" value="C:membrane"/>
    <property type="evidence" value="ECO:0007669"/>
    <property type="project" value="TreeGrafter"/>
</dbReference>
<dbReference type="PANTHER" id="PTHR43798">
    <property type="entry name" value="MONOACYLGLYCEROL LIPASE"/>
    <property type="match status" value="1"/>
</dbReference>
<keyword evidence="4" id="KW-1185">Reference proteome</keyword>
<proteinExistence type="predicted"/>
<reference evidence="3 4" key="1">
    <citation type="submission" date="2019-02" db="EMBL/GenBank/DDBJ databases">
        <title>Genomic Encyclopedia of Type Strains, Phase IV (KMG-IV): sequencing the most valuable type-strain genomes for metagenomic binning, comparative biology and taxonomic classification.</title>
        <authorList>
            <person name="Goeker M."/>
        </authorList>
    </citation>
    <scope>NUCLEOTIDE SEQUENCE [LARGE SCALE GENOMIC DNA]</scope>
    <source>
        <strain evidence="3 4">K24</strain>
    </source>
</reference>
<keyword evidence="1" id="KW-0378">Hydrolase</keyword>
<dbReference type="Gene3D" id="3.40.50.1820">
    <property type="entry name" value="alpha/beta hydrolase"/>
    <property type="match status" value="1"/>
</dbReference>
<sequence>MVGHSDPRWKEGFTALENTRLHYVEAGRGEPLILLHSNGSSVFEFQFVIEDLARRHHVYAIDLPGQGDSDPLVRHWTYPMYARAVVAFMDEHGLARATVLGTSIGGVVCLALAEHHAERMRAVILVETPIRPAQAWADRWAYVESNFALPVQTFDNVAARVGNLTPALHQRWNIDRCKAGAHTMMDAMWALREYDAPQGLARSRVPTFAILGSKGPVGDSLDALRQALPAERLAIMDGCGHFPMIEDPAGFAGHVERYAGSR</sequence>
<dbReference type="InterPro" id="IPR050266">
    <property type="entry name" value="AB_hydrolase_sf"/>
</dbReference>
<dbReference type="PRINTS" id="PR00111">
    <property type="entry name" value="ABHYDROLASE"/>
</dbReference>
<evidence type="ECO:0000313" key="4">
    <source>
        <dbReference type="Proteomes" id="UP000292445"/>
    </source>
</evidence>
<dbReference type="SUPFAM" id="SSF53474">
    <property type="entry name" value="alpha/beta-Hydrolases"/>
    <property type="match status" value="1"/>
</dbReference>
<dbReference type="Pfam" id="PF00561">
    <property type="entry name" value="Abhydrolase_1"/>
    <property type="match status" value="1"/>
</dbReference>
<accession>A0A4Q7NEA4</accession>
<organism evidence="3 4">
    <name type="scientific">Pigmentiphaga kullae</name>
    <dbReference type="NCBI Taxonomy" id="151784"/>
    <lineage>
        <taxon>Bacteria</taxon>
        <taxon>Pseudomonadati</taxon>
        <taxon>Pseudomonadota</taxon>
        <taxon>Betaproteobacteria</taxon>
        <taxon>Burkholderiales</taxon>
        <taxon>Alcaligenaceae</taxon>
        <taxon>Pigmentiphaga</taxon>
    </lineage>
</organism>
<dbReference type="PANTHER" id="PTHR43798:SF31">
    <property type="entry name" value="AB HYDROLASE SUPERFAMILY PROTEIN YCLE"/>
    <property type="match status" value="1"/>
</dbReference>
<dbReference type="AlphaFoldDB" id="A0A4Q7NEA4"/>
<name>A0A4Q7NEA4_9BURK</name>
<evidence type="ECO:0000256" key="1">
    <source>
        <dbReference type="ARBA" id="ARBA00022801"/>
    </source>
</evidence>
<evidence type="ECO:0000259" key="2">
    <source>
        <dbReference type="Pfam" id="PF00561"/>
    </source>
</evidence>
<dbReference type="InterPro" id="IPR029058">
    <property type="entry name" value="AB_hydrolase_fold"/>
</dbReference>
<dbReference type="EMBL" id="SGXC01000002">
    <property type="protein sequence ID" value="RZS81356.1"/>
    <property type="molecule type" value="Genomic_DNA"/>
</dbReference>
<gene>
    <name evidence="3" type="ORF">EV675_3979</name>
</gene>
<feature type="domain" description="AB hydrolase-1" evidence="2">
    <location>
        <begin position="31"/>
        <end position="148"/>
    </location>
</feature>
<dbReference type="GO" id="GO:0016787">
    <property type="term" value="F:hydrolase activity"/>
    <property type="evidence" value="ECO:0007669"/>
    <property type="project" value="UniProtKB-KW"/>
</dbReference>